<dbReference type="AlphaFoldDB" id="A0A915CTE9"/>
<evidence type="ECO:0000313" key="1">
    <source>
        <dbReference type="Proteomes" id="UP000887574"/>
    </source>
</evidence>
<protein>
    <submittedName>
        <fullName evidence="2">Uncharacterized protein</fullName>
    </submittedName>
</protein>
<keyword evidence="1" id="KW-1185">Reference proteome</keyword>
<accession>A0A915CTE9</accession>
<evidence type="ECO:0000313" key="2">
    <source>
        <dbReference type="WBParaSite" id="jg11948"/>
    </source>
</evidence>
<proteinExistence type="predicted"/>
<organism evidence="1 2">
    <name type="scientific">Ditylenchus dipsaci</name>
    <dbReference type="NCBI Taxonomy" id="166011"/>
    <lineage>
        <taxon>Eukaryota</taxon>
        <taxon>Metazoa</taxon>
        <taxon>Ecdysozoa</taxon>
        <taxon>Nematoda</taxon>
        <taxon>Chromadorea</taxon>
        <taxon>Rhabditida</taxon>
        <taxon>Tylenchina</taxon>
        <taxon>Tylenchomorpha</taxon>
        <taxon>Sphaerularioidea</taxon>
        <taxon>Anguinidae</taxon>
        <taxon>Anguininae</taxon>
        <taxon>Ditylenchus</taxon>
    </lineage>
</organism>
<sequence>MMRKARLGKFSKAANQQRLKAESEQYCRLKEASSYKSSNGQYPQNSLSLWGIRQNAAKKRWKNYKRSTLTKE</sequence>
<name>A0A915CTE9_9BILA</name>
<dbReference type="Proteomes" id="UP000887574">
    <property type="component" value="Unplaced"/>
</dbReference>
<reference evidence="2" key="1">
    <citation type="submission" date="2022-11" db="UniProtKB">
        <authorList>
            <consortium name="WormBaseParasite"/>
        </authorList>
    </citation>
    <scope>IDENTIFICATION</scope>
</reference>
<dbReference type="WBParaSite" id="jg11948">
    <property type="protein sequence ID" value="jg11948"/>
    <property type="gene ID" value="jg11948"/>
</dbReference>